<dbReference type="Gene3D" id="2.50.20.10">
    <property type="entry name" value="Lipoprotein localisation LolA/LolB/LppX"/>
    <property type="match status" value="1"/>
</dbReference>
<organism evidence="3 4">
    <name type="scientific">Spirosoma soli</name>
    <dbReference type="NCBI Taxonomy" id="1770529"/>
    <lineage>
        <taxon>Bacteria</taxon>
        <taxon>Pseudomonadati</taxon>
        <taxon>Bacteroidota</taxon>
        <taxon>Cytophagia</taxon>
        <taxon>Cytophagales</taxon>
        <taxon>Cytophagaceae</taxon>
        <taxon>Spirosoma</taxon>
    </lineage>
</organism>
<dbReference type="EMBL" id="JBHULN010000004">
    <property type="protein sequence ID" value="MFD2570744.1"/>
    <property type="molecule type" value="Genomic_DNA"/>
</dbReference>
<evidence type="ECO:0000256" key="2">
    <source>
        <dbReference type="SAM" id="SignalP"/>
    </source>
</evidence>
<evidence type="ECO:0000313" key="3">
    <source>
        <dbReference type="EMBL" id="MFD2570744.1"/>
    </source>
</evidence>
<evidence type="ECO:0000313" key="4">
    <source>
        <dbReference type="Proteomes" id="UP001597469"/>
    </source>
</evidence>
<comment type="caution">
    <text evidence="3">The sequence shown here is derived from an EMBL/GenBank/DDBJ whole genome shotgun (WGS) entry which is preliminary data.</text>
</comment>
<protein>
    <recommendedName>
        <fullName evidence="5">Outer membrane lipoprotein-sorting protein</fullName>
    </recommendedName>
</protein>
<name>A0ABW5M269_9BACT</name>
<feature type="compositionally biased region" description="Basic and acidic residues" evidence="1">
    <location>
        <begin position="220"/>
        <end position="238"/>
    </location>
</feature>
<feature type="chain" id="PRO_5045340343" description="Outer membrane lipoprotein-sorting protein" evidence="2">
    <location>
        <begin position="21"/>
        <end position="238"/>
    </location>
</feature>
<accession>A0ABW5M269</accession>
<evidence type="ECO:0008006" key="5">
    <source>
        <dbReference type="Google" id="ProtNLM"/>
    </source>
</evidence>
<keyword evidence="4" id="KW-1185">Reference proteome</keyword>
<dbReference type="RefSeq" id="WP_381521680.1">
    <property type="nucleotide sequence ID" value="NZ_JBHULN010000004.1"/>
</dbReference>
<reference evidence="4" key="1">
    <citation type="journal article" date="2019" name="Int. J. Syst. Evol. Microbiol.">
        <title>The Global Catalogue of Microorganisms (GCM) 10K type strain sequencing project: providing services to taxonomists for standard genome sequencing and annotation.</title>
        <authorList>
            <consortium name="The Broad Institute Genomics Platform"/>
            <consortium name="The Broad Institute Genome Sequencing Center for Infectious Disease"/>
            <person name="Wu L."/>
            <person name="Ma J."/>
        </authorList>
    </citation>
    <scope>NUCLEOTIDE SEQUENCE [LARGE SCALE GENOMIC DNA]</scope>
    <source>
        <strain evidence="4">KCTC 42805</strain>
    </source>
</reference>
<feature type="signal peptide" evidence="2">
    <location>
        <begin position="1"/>
        <end position="20"/>
    </location>
</feature>
<gene>
    <name evidence="3" type="ORF">ACFSUS_08885</name>
</gene>
<sequence>MKKVALTLLMLSAVWVSAVAQTTPGANEVIDKYIAAIGGKDLLKSINDLRVEMSSEFNGNPIMITRRFKVPNKFSMVVNANGMEVMKMTSDGVKVVRGGMQGSQTLEGKEAQQAMLQGTLFPELHFAELGVKSTVTGTEKIDGKDAYKVTNTSSDGSTSWTDYYDVASGLKVQTVAKQKSPRGGEEIEMTTRLSDYKDFKGLKYPTSLTQGSDQQQRQMSVDKVKFNEGAKDSDFAAQ</sequence>
<evidence type="ECO:0000256" key="1">
    <source>
        <dbReference type="SAM" id="MobiDB-lite"/>
    </source>
</evidence>
<keyword evidence="2" id="KW-0732">Signal</keyword>
<proteinExistence type="predicted"/>
<dbReference type="Proteomes" id="UP001597469">
    <property type="component" value="Unassembled WGS sequence"/>
</dbReference>
<feature type="compositionally biased region" description="Polar residues" evidence="1">
    <location>
        <begin position="206"/>
        <end position="219"/>
    </location>
</feature>
<feature type="region of interest" description="Disordered" evidence="1">
    <location>
        <begin position="204"/>
        <end position="238"/>
    </location>
</feature>